<dbReference type="EMBL" id="CAJNOQ010002093">
    <property type="protein sequence ID" value="CAF0938350.1"/>
    <property type="molecule type" value="Genomic_DNA"/>
</dbReference>
<dbReference type="InterPro" id="IPR036770">
    <property type="entry name" value="Ankyrin_rpt-contain_sf"/>
</dbReference>
<dbReference type="NCBIfam" id="TIGR00519">
    <property type="entry name" value="asnASE_I"/>
    <property type="match status" value="1"/>
</dbReference>
<dbReference type="SUPFAM" id="SSF53774">
    <property type="entry name" value="Glutaminase/Asparaginase"/>
    <property type="match status" value="1"/>
</dbReference>
<feature type="active site" description="O-isoaspartyl threonine intermediate" evidence="10">
    <location>
        <position position="371"/>
    </location>
</feature>
<dbReference type="PROSITE" id="PS00917">
    <property type="entry name" value="ASN_GLN_ASE_2"/>
    <property type="match status" value="1"/>
</dbReference>
<feature type="binding site" evidence="11">
    <location>
        <begin position="472"/>
        <end position="473"/>
    </location>
    <ligand>
        <name>substrate</name>
    </ligand>
</feature>
<evidence type="ECO:0000256" key="15">
    <source>
        <dbReference type="SAM" id="MobiDB-lite"/>
    </source>
</evidence>
<keyword evidence="8 14" id="KW-0472">Membrane</keyword>
<feature type="transmembrane region" description="Helical" evidence="14">
    <location>
        <begin position="257"/>
        <end position="279"/>
    </location>
</feature>
<evidence type="ECO:0000313" key="17">
    <source>
        <dbReference type="EMBL" id="CAF0938350.1"/>
    </source>
</evidence>
<dbReference type="InterPro" id="IPR027474">
    <property type="entry name" value="L-asparaginase_N"/>
</dbReference>
<keyword evidence="6 14" id="KW-1133">Transmembrane helix</keyword>
<dbReference type="InterPro" id="IPR040919">
    <property type="entry name" value="Asparaginase_C"/>
</dbReference>
<feature type="compositionally biased region" description="Polar residues" evidence="15">
    <location>
        <begin position="58"/>
        <end position="69"/>
    </location>
</feature>
<dbReference type="InterPro" id="IPR006034">
    <property type="entry name" value="Asparaginase/glutaminase-like"/>
</dbReference>
<dbReference type="SUPFAM" id="SSF48403">
    <property type="entry name" value="Ankyrin repeat"/>
    <property type="match status" value="1"/>
</dbReference>
<dbReference type="GO" id="GO:0005789">
    <property type="term" value="C:endoplasmic reticulum membrane"/>
    <property type="evidence" value="ECO:0007669"/>
    <property type="project" value="UniProtKB-SubCell"/>
</dbReference>
<dbReference type="Gene3D" id="1.25.40.20">
    <property type="entry name" value="Ankyrin repeat-containing domain"/>
    <property type="match status" value="1"/>
</dbReference>
<dbReference type="EMBL" id="CAJOBC010002093">
    <property type="protein sequence ID" value="CAF3715203.1"/>
    <property type="molecule type" value="Genomic_DNA"/>
</dbReference>
<evidence type="ECO:0000256" key="1">
    <source>
        <dbReference type="ARBA" id="ARBA00004477"/>
    </source>
</evidence>
<feature type="transmembrane region" description="Helical" evidence="14">
    <location>
        <begin position="163"/>
        <end position="182"/>
    </location>
</feature>
<evidence type="ECO:0000256" key="13">
    <source>
        <dbReference type="PROSITE-ProRule" id="PRU10100"/>
    </source>
</evidence>
<dbReference type="InterPro" id="IPR027475">
    <property type="entry name" value="Asparaginase/glutaminase_AS2"/>
</dbReference>
<keyword evidence="7 12" id="KW-0040">ANK repeat</keyword>
<dbReference type="PIRSF" id="PIRSF001220">
    <property type="entry name" value="L-ASNase_gatD"/>
    <property type="match status" value="1"/>
</dbReference>
<dbReference type="SMART" id="SM00870">
    <property type="entry name" value="Asparaginase"/>
    <property type="match status" value="1"/>
</dbReference>
<dbReference type="Gene3D" id="3.40.50.40">
    <property type="match status" value="1"/>
</dbReference>
<dbReference type="FunFam" id="3.40.50.40:FF:000001">
    <property type="entry name" value="L-asparaginase 1"/>
    <property type="match status" value="1"/>
</dbReference>
<gene>
    <name evidence="17" type="ORF">GPM918_LOCUS10569</name>
    <name evidence="18" type="ORF">SRO942_LOCUS10570</name>
</gene>
<dbReference type="PROSITE" id="PS50845">
    <property type="entry name" value="RETICULON"/>
    <property type="match status" value="1"/>
</dbReference>
<dbReference type="PANTHER" id="PTHR11707">
    <property type="entry name" value="L-ASPARAGINASE"/>
    <property type="match status" value="1"/>
</dbReference>
<feature type="repeat" description="ANK" evidence="12">
    <location>
        <begin position="893"/>
        <end position="925"/>
    </location>
</feature>
<evidence type="ECO:0000256" key="3">
    <source>
        <dbReference type="ARBA" id="ARBA00022737"/>
    </source>
</evidence>
<dbReference type="PROSITE" id="PS50297">
    <property type="entry name" value="ANK_REP_REGION"/>
    <property type="match status" value="2"/>
</dbReference>
<evidence type="ECO:0000256" key="14">
    <source>
        <dbReference type="RuleBase" id="RU363132"/>
    </source>
</evidence>
<sequence length="958" mass="108019">MDYRHTDPDSTTSSWNSNNQTSNYNNNSNLHSSLKDRDDGYSGFKKNDSDNTHDYHSGWSSQHNENSYTYEKHPSSSTSKYEESTSRSSLSENMNVNNPVVANDLKKKEQQGKQHAEDIFTKTKKVLRQKWGQTLQTVQQVNKKVVSMAPPGGKDLIYWKRPIHSGMIFGTLLSLIITFMFLSSLAAISFWLLALLIIIGLHKLYNYVMITFLGREHEDMFNSLVPPDVNVSFETAQSVSNFVRINGTKTLKMARHLFLWENLTQSLIFGFVLFAFFYIGLSMNALTLALVVLIFSFTVPKVYQVYQAPIDRTAKNSLDKMNQLLATRTADMAEVKSDDLAQHITLLSVEIQTALKKLVIPKVLVIYTGGTIGMKVKNRVYIPVPNFLHSALRSMNIMHNTEYADTINDIEPNKELLYLPLASDSDCIAYYILEYTPLLDSSNMTIDNYIQIALDVKELYSLFDGFVILHGTDTMSYTASALSFMFENLSKPIVLTGSQIPIFETRSDGRDNLIGSLIIAGQYRIPEVTVYFRNRLYRGSRVTKTDCEGLNAFESYNFPPLAEFRTNVQVKWDQIFDKSNDGPFNVHTNLNRNVSLLRLFPGITYITVRQFLEPPILGVVLQTYGAGNMPSNRPDILEELRKASDRGIIIVNCTQCNKGSVQHIYDTATYLNKIGVCPGYDMTIEAALMKLSYVLGKGYDLKTMKVQMAESLRGEMQGKVKCQKLDMKFFLNAPITQDLMQSCKMESNEDAAKFGQAFLPWLIASAAQTDDIDFLCRIQESLSTNVGLNVLMPSGSAPLHVAARNNSIKCASYFLQLGYNVNEHDQCNYTPLYYAVINNHFDMIGLFVKHGGHLELKPSEVGMYICSAVAENNVLKLQAWQCAGADLNQTDYDGRTAIHVAINHNSVDCVRYLVEHGVDVGCIDSRGYTPLEIARQRGYDQLVQLLSEYSDKSKSNLK</sequence>
<organism evidence="17 19">
    <name type="scientific">Didymodactylos carnosus</name>
    <dbReference type="NCBI Taxonomy" id="1234261"/>
    <lineage>
        <taxon>Eukaryota</taxon>
        <taxon>Metazoa</taxon>
        <taxon>Spiralia</taxon>
        <taxon>Gnathifera</taxon>
        <taxon>Rotifera</taxon>
        <taxon>Eurotatoria</taxon>
        <taxon>Bdelloidea</taxon>
        <taxon>Philodinida</taxon>
        <taxon>Philodinidae</taxon>
        <taxon>Didymodactylos</taxon>
    </lineage>
</organism>
<dbReference type="PIRSF" id="PIRSF500176">
    <property type="entry name" value="L_ASNase"/>
    <property type="match status" value="1"/>
</dbReference>
<dbReference type="PRINTS" id="PR00139">
    <property type="entry name" value="ASNGLNASE"/>
</dbReference>
<dbReference type="AlphaFoldDB" id="A0A814C8Z9"/>
<keyword evidence="4" id="KW-0378">Hydrolase</keyword>
<feature type="compositionally biased region" description="Low complexity" evidence="15">
    <location>
        <begin position="10"/>
        <end position="32"/>
    </location>
</feature>
<dbReference type="Gene3D" id="3.40.50.1170">
    <property type="entry name" value="L-asparaginase, N-terminal domain"/>
    <property type="match status" value="1"/>
</dbReference>
<evidence type="ECO:0000256" key="12">
    <source>
        <dbReference type="PROSITE-ProRule" id="PRU00023"/>
    </source>
</evidence>
<feature type="repeat" description="ANK" evidence="12">
    <location>
        <begin position="794"/>
        <end position="826"/>
    </location>
</feature>
<dbReference type="GO" id="GO:0009066">
    <property type="term" value="P:aspartate family amino acid metabolic process"/>
    <property type="evidence" value="ECO:0007669"/>
    <property type="project" value="UniProtKB-ARBA"/>
</dbReference>
<evidence type="ECO:0000256" key="9">
    <source>
        <dbReference type="ARBA" id="ARBA00061199"/>
    </source>
</evidence>
<evidence type="ECO:0000256" key="4">
    <source>
        <dbReference type="ARBA" id="ARBA00022801"/>
    </source>
</evidence>
<proteinExistence type="inferred from homology"/>
<feature type="active site" evidence="13">
    <location>
        <position position="472"/>
    </location>
</feature>
<feature type="transmembrane region" description="Helical" evidence="14">
    <location>
        <begin position="188"/>
        <end position="205"/>
    </location>
</feature>
<evidence type="ECO:0000256" key="11">
    <source>
        <dbReference type="PIRSR" id="PIRSR001220-2"/>
    </source>
</evidence>
<dbReference type="Pfam" id="PF00710">
    <property type="entry name" value="Asparaginase"/>
    <property type="match status" value="1"/>
</dbReference>
<dbReference type="InterPro" id="IPR027473">
    <property type="entry name" value="L-asparaginase_C"/>
</dbReference>
<dbReference type="InterPro" id="IPR006033">
    <property type="entry name" value="AsnA_fam"/>
</dbReference>
<dbReference type="PROSITE" id="PS51732">
    <property type="entry name" value="ASN_GLN_ASE_3"/>
    <property type="match status" value="1"/>
</dbReference>
<evidence type="ECO:0000256" key="6">
    <source>
        <dbReference type="ARBA" id="ARBA00022989"/>
    </source>
</evidence>
<accession>A0A814C8Z9</accession>
<dbReference type="SMART" id="SM00248">
    <property type="entry name" value="ANK"/>
    <property type="match status" value="4"/>
</dbReference>
<keyword evidence="19" id="KW-1185">Reference proteome</keyword>
<dbReference type="InterPro" id="IPR036152">
    <property type="entry name" value="Asp/glu_Ase-like_sf"/>
</dbReference>
<feature type="compositionally biased region" description="Basic and acidic residues" evidence="15">
    <location>
        <begin position="70"/>
        <end position="85"/>
    </location>
</feature>
<keyword evidence="2 14" id="KW-0812">Transmembrane</keyword>
<protein>
    <recommendedName>
        <fullName evidence="14">Reticulon-like protein</fullName>
    </recommendedName>
</protein>
<comment type="caution">
    <text evidence="17">The sequence shown here is derived from an EMBL/GenBank/DDBJ whole genome shotgun (WGS) entry which is preliminary data.</text>
</comment>
<evidence type="ECO:0000256" key="8">
    <source>
        <dbReference type="ARBA" id="ARBA00023136"/>
    </source>
</evidence>
<feature type="binding site" evidence="11">
    <location>
        <position position="441"/>
    </location>
    <ligand>
        <name>substrate</name>
    </ligand>
</feature>
<keyword evidence="3" id="KW-0677">Repeat</keyword>
<feature type="domain" description="Reticulon" evidence="16">
    <location>
        <begin position="153"/>
        <end position="359"/>
    </location>
</feature>
<dbReference type="InterPro" id="IPR041725">
    <property type="entry name" value="L-asparaginase_I"/>
</dbReference>
<evidence type="ECO:0000256" key="7">
    <source>
        <dbReference type="ARBA" id="ARBA00023043"/>
    </source>
</evidence>
<dbReference type="Proteomes" id="UP000663829">
    <property type="component" value="Unassembled WGS sequence"/>
</dbReference>
<feature type="repeat" description="ANK" evidence="12">
    <location>
        <begin position="827"/>
        <end position="859"/>
    </location>
</feature>
<evidence type="ECO:0000313" key="18">
    <source>
        <dbReference type="EMBL" id="CAF3715203.1"/>
    </source>
</evidence>
<dbReference type="Pfam" id="PF17763">
    <property type="entry name" value="Asparaginase_C"/>
    <property type="match status" value="1"/>
</dbReference>
<evidence type="ECO:0000256" key="10">
    <source>
        <dbReference type="PIRSR" id="PIRSR001220-1"/>
    </source>
</evidence>
<name>A0A814C8Z9_9BILA</name>
<feature type="compositionally biased region" description="Basic and acidic residues" evidence="15">
    <location>
        <begin position="33"/>
        <end position="56"/>
    </location>
</feature>
<dbReference type="CDD" id="cd08963">
    <property type="entry name" value="L-asparaginase_I"/>
    <property type="match status" value="1"/>
</dbReference>
<evidence type="ECO:0000313" key="19">
    <source>
        <dbReference type="Proteomes" id="UP000663829"/>
    </source>
</evidence>
<feature type="region of interest" description="Disordered" evidence="15">
    <location>
        <begin position="1"/>
        <end position="97"/>
    </location>
</feature>
<dbReference type="Proteomes" id="UP000681722">
    <property type="component" value="Unassembled WGS sequence"/>
</dbReference>
<evidence type="ECO:0000259" key="16">
    <source>
        <dbReference type="PROSITE" id="PS50845"/>
    </source>
</evidence>
<dbReference type="InterPro" id="IPR002110">
    <property type="entry name" value="Ankyrin_rpt"/>
</dbReference>
<reference evidence="17" key="1">
    <citation type="submission" date="2021-02" db="EMBL/GenBank/DDBJ databases">
        <authorList>
            <person name="Nowell W R."/>
        </authorList>
    </citation>
    <scope>NUCLEOTIDE SEQUENCE</scope>
</reference>
<dbReference type="Pfam" id="PF12796">
    <property type="entry name" value="Ank_2"/>
    <property type="match status" value="2"/>
</dbReference>
<dbReference type="Pfam" id="PF02453">
    <property type="entry name" value="Reticulon"/>
    <property type="match status" value="1"/>
</dbReference>
<keyword evidence="5 14" id="KW-0256">Endoplasmic reticulum</keyword>
<evidence type="ECO:0000256" key="2">
    <source>
        <dbReference type="ARBA" id="ARBA00022692"/>
    </source>
</evidence>
<dbReference type="OrthoDB" id="542841at2759"/>
<comment type="similarity">
    <text evidence="9">In the N-terminal section; belongs to the asparaginase 1 family.</text>
</comment>
<dbReference type="SFLD" id="SFLDS00057">
    <property type="entry name" value="Glutaminase/Asparaginase"/>
    <property type="match status" value="1"/>
</dbReference>
<comment type="subcellular location">
    <subcellularLocation>
        <location evidence="1 14">Endoplasmic reticulum membrane</location>
        <topology evidence="1 14">Multi-pass membrane protein</topology>
    </subcellularLocation>
</comment>
<dbReference type="InterPro" id="IPR037152">
    <property type="entry name" value="L-asparaginase_N_sf"/>
</dbReference>
<dbReference type="PROSITE" id="PS50088">
    <property type="entry name" value="ANK_REPEAT"/>
    <property type="match status" value="3"/>
</dbReference>
<dbReference type="FunFam" id="3.40.50.1170:FF:000003">
    <property type="entry name" value="60 kDa lysophospholipase"/>
    <property type="match status" value="1"/>
</dbReference>
<dbReference type="PANTHER" id="PTHR11707:SF28">
    <property type="entry name" value="60 KDA LYSOPHOSPHOLIPASE"/>
    <property type="match status" value="1"/>
</dbReference>
<dbReference type="GO" id="GO:0004067">
    <property type="term" value="F:asparaginase activity"/>
    <property type="evidence" value="ECO:0007669"/>
    <property type="project" value="UniProtKB-UniRule"/>
</dbReference>
<dbReference type="InterPro" id="IPR003388">
    <property type="entry name" value="Reticulon"/>
</dbReference>
<evidence type="ECO:0000256" key="5">
    <source>
        <dbReference type="ARBA" id="ARBA00022824"/>
    </source>
</evidence>